<evidence type="ECO:0000256" key="5">
    <source>
        <dbReference type="ARBA" id="ARBA00022701"/>
    </source>
</evidence>
<dbReference type="InterPro" id="IPR024395">
    <property type="entry name" value="CLASP_N_dom"/>
</dbReference>
<name>A0A1Q3AK22_ZYGRO</name>
<comment type="similarity">
    <text evidence="2">Belongs to the CLASP family.</text>
</comment>
<dbReference type="GO" id="GO:0005815">
    <property type="term" value="C:microtubule organizing center"/>
    <property type="evidence" value="ECO:0007669"/>
    <property type="project" value="TreeGrafter"/>
</dbReference>
<evidence type="ECO:0000256" key="4">
    <source>
        <dbReference type="ARBA" id="ARBA00022618"/>
    </source>
</evidence>
<dbReference type="Pfam" id="PF12348">
    <property type="entry name" value="CLASP_N"/>
    <property type="match status" value="1"/>
</dbReference>
<dbReference type="GO" id="GO:0008017">
    <property type="term" value="F:microtubule binding"/>
    <property type="evidence" value="ECO:0007669"/>
    <property type="project" value="TreeGrafter"/>
</dbReference>
<dbReference type="GO" id="GO:0005881">
    <property type="term" value="C:cytoplasmic microtubule"/>
    <property type="evidence" value="ECO:0007669"/>
    <property type="project" value="TreeGrafter"/>
</dbReference>
<evidence type="ECO:0000256" key="3">
    <source>
        <dbReference type="ARBA" id="ARBA00016012"/>
    </source>
</evidence>
<dbReference type="GO" id="GO:0090307">
    <property type="term" value="P:mitotic spindle assembly"/>
    <property type="evidence" value="ECO:0007669"/>
    <property type="project" value="TreeGrafter"/>
</dbReference>
<dbReference type="GO" id="GO:0060172">
    <property type="term" value="P:astral microtubule depolymerization"/>
    <property type="evidence" value="ECO:0007669"/>
    <property type="project" value="TreeGrafter"/>
</dbReference>
<feature type="domain" description="CLASP N-terminal" evidence="8">
    <location>
        <begin position="306"/>
        <end position="533"/>
    </location>
</feature>
<protein>
    <recommendedName>
        <fullName evidence="3">Protein STU1</fullName>
    </recommendedName>
</protein>
<sequence>MSESLTTGFPLYEKLVESLHQELEIVSVLTQFKGHVKKELVNVSSIPSYFRGLFYVLDKGKYSSDDSPRILTLAHSSLCYLVKRVAMQCPSFLEDKGTVTELIIHLFLLGTHGSVHLEGRNFWISSTRALEAIQLIEPFKVQDCILELLKDGSLQRRKILLVMDEVLQISEKAQTSDVRQDLWGKFVLALLELLNNENDNENDNLGPLACDIILKNEKNKTELRHWISLLNRKTHRDLLSVSLDQSSRPISSTESVPSTAPLASLDVDGELQNIFHEFQVFANHYSNDHVVGVYELSHYTIESLQNLVEVLLVPFQQPKETEKNWKLRQENMVQLRKLIRNEFISKQHPMEFLAICKDLQLMECVGKAALSLRTTLSTTACLVMKDFLQILPSKLDSVILEQMFESLRALLSSSKKISSTNAFNCLVIMFSCIDFNNKLFQNCFMLINQKSVLPKNCSAILLRMFIIKFHHTSKLENSMIYIEEWLKKGITDAQTSVREAMRKTFWYYYKCYPVQGKKFLQSQLSSQLRKAVELSIPERLEIDYQVTSSFPSSRRTSLGPKRFPSYAQPTQSSNSASGSFLQRAANLRSTSEYVLRENNVNVAANNTPNNDKRKTSAPPQLSKRSLTAVDPHEDRHHHVGPLHRAEITDNSLQIDLTGDVTPSHSSSLIKKHIGYELGDGRRDLETMYQYLGSPSTMKIKDGLQILQNNLLMDFPSTGIKKNDERQTLDFDRLSPLIRNVMIKLPQELKPLLSIPKFWQSIPLKYLIELYAINFLTFSDELLKYFPPDTLLWTIFEAFENLDSSVIDQENEMPPSISLHYMKYKQFIFNFCFRLLNQILRESNVDSNLLQDFLGQCILKLAQICGQEYDETLYFDTLHQIYLYDPVLFVEKIRQVAYVSTKLKICNQLEIRDKDRVFHREAVVSRQSLDGMERNQRLEGEPKETEIVDDHRVMEMTMVNPFNQMRTASGGSVVHHDPSVPELAAHMGPNDKKQENNHHIEPIEEEDQKRLSEITKVVSIYQPVDVEDDVQSQDRNAFKSDQDVEMLDATQEGEPNVNLSDIFGNSQDREATVKFSKEPPKVINSSRVPSSSFENTRDDDIRTLTRNVSMERDKSPVTPLTDHQSVELSNAINSIELGKKHEMSLSHEAKGGSNLSAEILANAIRERENDNNEKKPLEFDLLEAVPSDSLIYHEISRAMLVTHEFEDITQVLGQMKKAITRIESRSFTMKHLNILIAPLIGFLGEESLRNWLESENGYYELLRLGKTLFHSTDETEMVPMNLACKSIVLIECLVLINSYLHDVVPISSSEFKTIWVDALALINKLPEYSSEIYCLLQELRDLLVFLNFFDTKDITRMLHALMGEVQEGSAGIKETFLMETLSIIVSKTQTALRPSQLLEIVQVMQIYVESKRADWRLACCEVLSQIAQHLSMMPDKYPIDVHHSLKALSHGRQRVIQALFSH</sequence>
<dbReference type="GO" id="GO:1990023">
    <property type="term" value="C:mitotic spindle midzone"/>
    <property type="evidence" value="ECO:0007669"/>
    <property type="project" value="TreeGrafter"/>
</dbReference>
<reference evidence="9 10" key="1">
    <citation type="submission" date="2016-08" db="EMBL/GenBank/DDBJ databases">
        <title>Draft genome sequence of allopolyploid Zygosaccharomyces rouxii.</title>
        <authorList>
            <person name="Watanabe J."/>
            <person name="Uehara K."/>
            <person name="Mogi Y."/>
            <person name="Tsukioka Y."/>
        </authorList>
    </citation>
    <scope>NUCLEOTIDE SEQUENCE [LARGE SCALE GENOMIC DNA]</scope>
    <source>
        <strain evidence="9 10">NBRC 110957</strain>
    </source>
</reference>
<dbReference type="PANTHER" id="PTHR21567:SF9">
    <property type="entry name" value="CLIP-ASSOCIATING PROTEIN"/>
    <property type="match status" value="1"/>
</dbReference>
<organism evidence="9 10">
    <name type="scientific">Zygosaccharomyces rouxii</name>
    <dbReference type="NCBI Taxonomy" id="4956"/>
    <lineage>
        <taxon>Eukaryota</taxon>
        <taxon>Fungi</taxon>
        <taxon>Dikarya</taxon>
        <taxon>Ascomycota</taxon>
        <taxon>Saccharomycotina</taxon>
        <taxon>Saccharomycetes</taxon>
        <taxon>Saccharomycetales</taxon>
        <taxon>Saccharomycetaceae</taxon>
        <taxon>Zygosaccharomyces</taxon>
    </lineage>
</organism>
<evidence type="ECO:0000256" key="6">
    <source>
        <dbReference type="ARBA" id="ARBA00022776"/>
    </source>
</evidence>
<dbReference type="Gene3D" id="1.25.10.10">
    <property type="entry name" value="Leucine-rich Repeat Variant"/>
    <property type="match status" value="1"/>
</dbReference>
<dbReference type="SUPFAM" id="SSF48371">
    <property type="entry name" value="ARM repeat"/>
    <property type="match status" value="1"/>
</dbReference>
<dbReference type="GO" id="GO:0051301">
    <property type="term" value="P:cell division"/>
    <property type="evidence" value="ECO:0007669"/>
    <property type="project" value="UniProtKB-KW"/>
</dbReference>
<dbReference type="InterPro" id="IPR016024">
    <property type="entry name" value="ARM-type_fold"/>
</dbReference>
<keyword evidence="5" id="KW-0493">Microtubule</keyword>
<dbReference type="PANTHER" id="PTHR21567">
    <property type="entry name" value="CLASP"/>
    <property type="match status" value="1"/>
</dbReference>
<feature type="compositionally biased region" description="Polar residues" evidence="7">
    <location>
        <begin position="567"/>
        <end position="580"/>
    </location>
</feature>
<dbReference type="InterPro" id="IPR011989">
    <property type="entry name" value="ARM-like"/>
</dbReference>
<evidence type="ECO:0000259" key="8">
    <source>
        <dbReference type="Pfam" id="PF12348"/>
    </source>
</evidence>
<proteinExistence type="inferred from homology"/>
<keyword evidence="6" id="KW-0498">Mitosis</keyword>
<dbReference type="Proteomes" id="UP000187013">
    <property type="component" value="Unassembled WGS sequence"/>
</dbReference>
<evidence type="ECO:0000256" key="7">
    <source>
        <dbReference type="SAM" id="MobiDB-lite"/>
    </source>
</evidence>
<keyword evidence="6" id="KW-0131">Cell cycle</keyword>
<feature type="compositionally biased region" description="Low complexity" evidence="7">
    <location>
        <begin position="600"/>
        <end position="609"/>
    </location>
</feature>
<evidence type="ECO:0000256" key="1">
    <source>
        <dbReference type="ARBA" id="ARBA00004186"/>
    </source>
</evidence>
<dbReference type="GO" id="GO:0005876">
    <property type="term" value="C:spindle microtubule"/>
    <property type="evidence" value="ECO:0007669"/>
    <property type="project" value="TreeGrafter"/>
</dbReference>
<dbReference type="OrthoDB" id="46159at2759"/>
<evidence type="ECO:0000313" key="9">
    <source>
        <dbReference type="EMBL" id="GAV55922.1"/>
    </source>
</evidence>
<keyword evidence="4" id="KW-0132">Cell division</keyword>
<comment type="caution">
    <text evidence="9">The sequence shown here is derived from an EMBL/GenBank/DDBJ whole genome shotgun (WGS) entry which is preliminary data.</text>
</comment>
<evidence type="ECO:0000256" key="2">
    <source>
        <dbReference type="ARBA" id="ARBA00009549"/>
    </source>
</evidence>
<accession>A0A1Q3AK22</accession>
<gene>
    <name evidence="9" type="ORF">ZYGR_0AZ00930</name>
</gene>
<evidence type="ECO:0000313" key="10">
    <source>
        <dbReference type="Proteomes" id="UP000187013"/>
    </source>
</evidence>
<feature type="region of interest" description="Disordered" evidence="7">
    <location>
        <begin position="600"/>
        <end position="638"/>
    </location>
</feature>
<feature type="region of interest" description="Disordered" evidence="7">
    <location>
        <begin position="550"/>
        <end position="581"/>
    </location>
</feature>
<dbReference type="EMBL" id="BDGX01000052">
    <property type="protein sequence ID" value="GAV55922.1"/>
    <property type="molecule type" value="Genomic_DNA"/>
</dbReference>
<comment type="subcellular location">
    <subcellularLocation>
        <location evidence="1">Cytoplasm</location>
        <location evidence="1">Cytoskeleton</location>
        <location evidence="1">Spindle</location>
    </subcellularLocation>
</comment>